<proteinExistence type="predicted"/>
<dbReference type="InterPro" id="IPR025877">
    <property type="entry name" value="MobA-like_NTP_Trfase"/>
</dbReference>
<dbReference type="GO" id="GO:0016779">
    <property type="term" value="F:nucleotidyltransferase activity"/>
    <property type="evidence" value="ECO:0007669"/>
    <property type="project" value="UniProtKB-ARBA"/>
</dbReference>
<dbReference type="AlphaFoldDB" id="A0A895YHN7"/>
<dbReference type="PANTHER" id="PTHR43777:SF1">
    <property type="entry name" value="MOLYBDENUM COFACTOR CYTIDYLYLTRANSFERASE"/>
    <property type="match status" value="1"/>
</dbReference>
<keyword evidence="3" id="KW-1185">Reference proteome</keyword>
<evidence type="ECO:0000313" key="2">
    <source>
        <dbReference type="EMBL" id="QSB17357.1"/>
    </source>
</evidence>
<protein>
    <submittedName>
        <fullName evidence="2">Nucleotidyltransferase family protein</fullName>
    </submittedName>
</protein>
<dbReference type="Pfam" id="PF12804">
    <property type="entry name" value="NTP_transf_3"/>
    <property type="match status" value="1"/>
</dbReference>
<dbReference type="EMBL" id="CP070499">
    <property type="protein sequence ID" value="QSB17357.1"/>
    <property type="molecule type" value="Genomic_DNA"/>
</dbReference>
<dbReference type="Gene3D" id="3.90.550.10">
    <property type="entry name" value="Spore Coat Polysaccharide Biosynthesis Protein SpsA, Chain A"/>
    <property type="match status" value="1"/>
</dbReference>
<evidence type="ECO:0000313" key="3">
    <source>
        <dbReference type="Proteomes" id="UP000662857"/>
    </source>
</evidence>
<reference evidence="2" key="1">
    <citation type="submission" date="2021-02" db="EMBL/GenBank/DDBJ databases">
        <title>Natrosporangium hydrolyticum gen. nov., sp. nov, a haloalkaliphilic actinobacterium from a soda solonchak soil.</title>
        <authorList>
            <person name="Sorokin D.Y."/>
            <person name="Khijniak T.V."/>
            <person name="Zakharycheva A.P."/>
            <person name="Boueva O.V."/>
            <person name="Ariskina E.V."/>
            <person name="Hahnke R.L."/>
            <person name="Bunk B."/>
            <person name="Sproer C."/>
            <person name="Schumann P."/>
            <person name="Evtushenko L.I."/>
            <person name="Kublanov I.V."/>
        </authorList>
    </citation>
    <scope>NUCLEOTIDE SEQUENCE</scope>
    <source>
        <strain evidence="2">DSM 106523</strain>
    </source>
</reference>
<sequence length="195" mass="19850">MVLAGGSGRRLGRPKALLRSGDGLLVERALRTMQAAGCAPLVVVLGAAADQVQAEAELSDATVVVNKAWSTGMASSLRVGLQTVADAGAESVILVPVDMPGITPEAVQLVGAEPSAEALVCGTYEGRRSYPVLLGRAHFAGVETLASADVGVRPYLLARAAQLVDVACDQVATGEDIDTPDEASACGIELTPNAD</sequence>
<organism evidence="2 3">
    <name type="scientific">Natronosporangium hydrolyticum</name>
    <dbReference type="NCBI Taxonomy" id="2811111"/>
    <lineage>
        <taxon>Bacteria</taxon>
        <taxon>Bacillati</taxon>
        <taxon>Actinomycetota</taxon>
        <taxon>Actinomycetes</taxon>
        <taxon>Micromonosporales</taxon>
        <taxon>Micromonosporaceae</taxon>
        <taxon>Natronosporangium</taxon>
    </lineage>
</organism>
<name>A0A895YHN7_9ACTN</name>
<dbReference type="RefSeq" id="WP_239679456.1">
    <property type="nucleotide sequence ID" value="NZ_CP070499.1"/>
</dbReference>
<evidence type="ECO:0000259" key="1">
    <source>
        <dbReference type="Pfam" id="PF12804"/>
    </source>
</evidence>
<dbReference type="KEGG" id="nhy:JQS43_15700"/>
<dbReference type="InterPro" id="IPR029044">
    <property type="entry name" value="Nucleotide-diphossugar_trans"/>
</dbReference>
<accession>A0A895YHN7</accession>
<dbReference type="Proteomes" id="UP000662857">
    <property type="component" value="Chromosome"/>
</dbReference>
<dbReference type="SUPFAM" id="SSF53448">
    <property type="entry name" value="Nucleotide-diphospho-sugar transferases"/>
    <property type="match status" value="1"/>
</dbReference>
<dbReference type="PANTHER" id="PTHR43777">
    <property type="entry name" value="MOLYBDENUM COFACTOR CYTIDYLYLTRANSFERASE"/>
    <property type="match status" value="1"/>
</dbReference>
<dbReference type="CDD" id="cd04182">
    <property type="entry name" value="GT_2_like_f"/>
    <property type="match status" value="1"/>
</dbReference>
<feature type="domain" description="MobA-like NTP transferase" evidence="1">
    <location>
        <begin position="2"/>
        <end position="156"/>
    </location>
</feature>
<gene>
    <name evidence="2" type="ORF">JQS43_15700</name>
</gene>